<dbReference type="EMBL" id="CADEBC010000590">
    <property type="protein sequence ID" value="CAB3257329.1"/>
    <property type="molecule type" value="Genomic_DNA"/>
</dbReference>
<feature type="region of interest" description="Disordered" evidence="2">
    <location>
        <begin position="480"/>
        <end position="502"/>
    </location>
</feature>
<keyword evidence="1" id="KW-0175">Coiled coil</keyword>
<name>A0A8S1BGJ4_ARCPL</name>
<evidence type="ECO:0000313" key="3">
    <source>
        <dbReference type="EMBL" id="CAB3257329.1"/>
    </source>
</evidence>
<evidence type="ECO:0000256" key="1">
    <source>
        <dbReference type="SAM" id="Coils"/>
    </source>
</evidence>
<dbReference type="OrthoDB" id="7427416at2759"/>
<proteinExistence type="predicted"/>
<dbReference type="AlphaFoldDB" id="A0A8S1BGJ4"/>
<comment type="caution">
    <text evidence="3">The sequence shown here is derived from an EMBL/GenBank/DDBJ whole genome shotgun (WGS) entry which is preliminary data.</text>
</comment>
<organism evidence="3 4">
    <name type="scientific">Arctia plantaginis</name>
    <name type="common">Wood tiger moth</name>
    <name type="synonym">Phalaena plantaginis</name>
    <dbReference type="NCBI Taxonomy" id="874455"/>
    <lineage>
        <taxon>Eukaryota</taxon>
        <taxon>Metazoa</taxon>
        <taxon>Ecdysozoa</taxon>
        <taxon>Arthropoda</taxon>
        <taxon>Hexapoda</taxon>
        <taxon>Insecta</taxon>
        <taxon>Pterygota</taxon>
        <taxon>Neoptera</taxon>
        <taxon>Endopterygota</taxon>
        <taxon>Lepidoptera</taxon>
        <taxon>Glossata</taxon>
        <taxon>Ditrysia</taxon>
        <taxon>Noctuoidea</taxon>
        <taxon>Erebidae</taxon>
        <taxon>Arctiinae</taxon>
        <taxon>Arctia</taxon>
    </lineage>
</organism>
<gene>
    <name evidence="3" type="ORF">APLA_LOCUS15895</name>
</gene>
<feature type="coiled-coil region" evidence="1">
    <location>
        <begin position="297"/>
        <end position="366"/>
    </location>
</feature>
<feature type="compositionally biased region" description="Polar residues" evidence="2">
    <location>
        <begin position="369"/>
        <end position="386"/>
    </location>
</feature>
<dbReference type="SUPFAM" id="SSF57997">
    <property type="entry name" value="Tropomyosin"/>
    <property type="match status" value="1"/>
</dbReference>
<protein>
    <submittedName>
        <fullName evidence="3">Uncharacterized protein</fullName>
    </submittedName>
</protein>
<keyword evidence="4" id="KW-1185">Reference proteome</keyword>
<evidence type="ECO:0000256" key="2">
    <source>
        <dbReference type="SAM" id="MobiDB-lite"/>
    </source>
</evidence>
<dbReference type="Proteomes" id="UP000494106">
    <property type="component" value="Unassembled WGS sequence"/>
</dbReference>
<feature type="region of interest" description="Disordered" evidence="2">
    <location>
        <begin position="369"/>
        <end position="436"/>
    </location>
</feature>
<sequence>MDSDWNTSSKQINGINFDNYIAQRRSYNSVVFVHKKYLEEPEPAEEKVQKVKAKREKKHKQEKNQDKCQQFTSVSIPDNRFKSVKTNKISCNNNTVFDQTIKFAKDIVPLVIPPDEDKSNVFYTIKTSKKHTRKEKKPLASNLDHHQLAQEQEESKKLIETFRKVKKESFSVHESISHSSSNTLEDLNIDQSLCCTFSEVSEKKYHKKDKHHSKTPSHDQKFTISESFEAVATENIGGDARIKIHLMNEKDKHFLSETIKEPVLKAIRNCILELNNNNTKTELPAIQKYIKTNSQKLDNILDKLTSIERKLESYEINIGNQEKQLNIHEHKLNTHKNKFDSHEIKLDSHEAKLHSIEVKLDSNENKLDSQITKRNAHSSQLNPNESKSIDDAKRSNHEQKLDSQSKESAREAGQEVADKRAAQTKLPPSDAKSSTLEELGADLIEMDEEYTSEEELHQELLDRRSKSNVVIELAPKTSNKNRMESLGGGEVPPAVKGTSIGTKLERPNRIPARFCWTDTVRKN</sequence>
<accession>A0A8S1BGJ4</accession>
<feature type="compositionally biased region" description="Basic and acidic residues" evidence="2">
    <location>
        <begin position="387"/>
        <end position="421"/>
    </location>
</feature>
<evidence type="ECO:0000313" key="4">
    <source>
        <dbReference type="Proteomes" id="UP000494106"/>
    </source>
</evidence>
<reference evidence="3 4" key="1">
    <citation type="submission" date="2020-04" db="EMBL/GenBank/DDBJ databases">
        <authorList>
            <person name="Wallbank WR R."/>
            <person name="Pardo Diaz C."/>
            <person name="Kozak K."/>
            <person name="Martin S."/>
            <person name="Jiggins C."/>
            <person name="Moest M."/>
            <person name="Warren A I."/>
            <person name="Byers J.R.P. K."/>
            <person name="Montejo-Kovacevich G."/>
            <person name="Yen C E."/>
        </authorList>
    </citation>
    <scope>NUCLEOTIDE SEQUENCE [LARGE SCALE GENOMIC DNA]</scope>
</reference>
<dbReference type="Gene3D" id="1.20.5.340">
    <property type="match status" value="1"/>
</dbReference>